<accession>A0A6G1KK58</accession>
<evidence type="ECO:0000313" key="4">
    <source>
        <dbReference type="Proteomes" id="UP000799428"/>
    </source>
</evidence>
<dbReference type="EMBL" id="MU005765">
    <property type="protein sequence ID" value="KAF2713219.1"/>
    <property type="molecule type" value="Genomic_DNA"/>
</dbReference>
<evidence type="ECO:0000256" key="1">
    <source>
        <dbReference type="SAM" id="MobiDB-lite"/>
    </source>
</evidence>
<keyword evidence="2" id="KW-1133">Transmembrane helix</keyword>
<keyword evidence="2" id="KW-0472">Membrane</keyword>
<keyword evidence="2" id="KW-0812">Transmembrane</keyword>
<protein>
    <submittedName>
        <fullName evidence="3">Uncharacterized protein</fullName>
    </submittedName>
</protein>
<dbReference type="AlphaFoldDB" id="A0A6G1KK58"/>
<reference evidence="3" key="1">
    <citation type="journal article" date="2020" name="Stud. Mycol.">
        <title>101 Dothideomycetes genomes: a test case for predicting lifestyles and emergence of pathogens.</title>
        <authorList>
            <person name="Haridas S."/>
            <person name="Albert R."/>
            <person name="Binder M."/>
            <person name="Bloem J."/>
            <person name="Labutti K."/>
            <person name="Salamov A."/>
            <person name="Andreopoulos B."/>
            <person name="Baker S."/>
            <person name="Barry K."/>
            <person name="Bills G."/>
            <person name="Bluhm B."/>
            <person name="Cannon C."/>
            <person name="Castanera R."/>
            <person name="Culley D."/>
            <person name="Daum C."/>
            <person name="Ezra D."/>
            <person name="Gonzalez J."/>
            <person name="Henrissat B."/>
            <person name="Kuo A."/>
            <person name="Liang C."/>
            <person name="Lipzen A."/>
            <person name="Lutzoni F."/>
            <person name="Magnuson J."/>
            <person name="Mondo S."/>
            <person name="Nolan M."/>
            <person name="Ohm R."/>
            <person name="Pangilinan J."/>
            <person name="Park H.-J."/>
            <person name="Ramirez L."/>
            <person name="Alfaro M."/>
            <person name="Sun H."/>
            <person name="Tritt A."/>
            <person name="Yoshinaga Y."/>
            <person name="Zwiers L.-H."/>
            <person name="Turgeon B."/>
            <person name="Goodwin S."/>
            <person name="Spatafora J."/>
            <person name="Crous P."/>
            <person name="Grigoriev I."/>
        </authorList>
    </citation>
    <scope>NUCLEOTIDE SEQUENCE</scope>
    <source>
        <strain evidence="3">CBS 279.74</strain>
    </source>
</reference>
<sequence>MFNLTIMAMNKAVDTNEMDTEPVNHTRNPRSLPVRTGNARVVIIALSVVVAILFFLGLVVYTIWKKCGGNKKGKTPAEQGPAPPTFLENHLVTLSSWKRSVSDEEKGEASVGQKPAKPGFLGRQVAAFRARLKGPAPPVEVTAASIRASLAANPLPPHTLKNAHGRSVAHFANFNANNVPRVYKPVKPASRTGHDKWLPQTVAGNSAYQPGNPYDHPANHRY</sequence>
<gene>
    <name evidence="3" type="ORF">K504DRAFT_498035</name>
</gene>
<dbReference type="Proteomes" id="UP000799428">
    <property type="component" value="Unassembled WGS sequence"/>
</dbReference>
<evidence type="ECO:0000313" key="3">
    <source>
        <dbReference type="EMBL" id="KAF2713219.1"/>
    </source>
</evidence>
<feature type="transmembrane region" description="Helical" evidence="2">
    <location>
        <begin position="41"/>
        <end position="64"/>
    </location>
</feature>
<organism evidence="3 4">
    <name type="scientific">Pleomassaria siparia CBS 279.74</name>
    <dbReference type="NCBI Taxonomy" id="1314801"/>
    <lineage>
        <taxon>Eukaryota</taxon>
        <taxon>Fungi</taxon>
        <taxon>Dikarya</taxon>
        <taxon>Ascomycota</taxon>
        <taxon>Pezizomycotina</taxon>
        <taxon>Dothideomycetes</taxon>
        <taxon>Pleosporomycetidae</taxon>
        <taxon>Pleosporales</taxon>
        <taxon>Pleomassariaceae</taxon>
        <taxon>Pleomassaria</taxon>
    </lineage>
</organism>
<evidence type="ECO:0000256" key="2">
    <source>
        <dbReference type="SAM" id="Phobius"/>
    </source>
</evidence>
<name>A0A6G1KK58_9PLEO</name>
<feature type="region of interest" description="Disordered" evidence="1">
    <location>
        <begin position="188"/>
        <end position="222"/>
    </location>
</feature>
<keyword evidence="4" id="KW-1185">Reference proteome</keyword>
<proteinExistence type="predicted"/>